<reference evidence="4 5" key="1">
    <citation type="submission" date="2023-01" db="EMBL/GenBank/DDBJ databases">
        <title>Analysis of 21 Apiospora genomes using comparative genomics revels a genus with tremendous synthesis potential of carbohydrate active enzymes and secondary metabolites.</title>
        <authorList>
            <person name="Sorensen T."/>
        </authorList>
    </citation>
    <scope>NUCLEOTIDE SEQUENCE [LARGE SCALE GENOMIC DNA]</scope>
    <source>
        <strain evidence="4 5">CBS 135458</strain>
    </source>
</reference>
<comment type="caution">
    <text evidence="4">The sequence shown here is derived from an EMBL/GenBank/DDBJ whole genome shotgun (WGS) entry which is preliminary data.</text>
</comment>
<organism evidence="4 5">
    <name type="scientific">Apiospora phragmitis</name>
    <dbReference type="NCBI Taxonomy" id="2905665"/>
    <lineage>
        <taxon>Eukaryota</taxon>
        <taxon>Fungi</taxon>
        <taxon>Dikarya</taxon>
        <taxon>Ascomycota</taxon>
        <taxon>Pezizomycotina</taxon>
        <taxon>Sordariomycetes</taxon>
        <taxon>Xylariomycetidae</taxon>
        <taxon>Amphisphaeriales</taxon>
        <taxon>Apiosporaceae</taxon>
        <taxon>Apiospora</taxon>
    </lineage>
</organism>
<dbReference type="InterPro" id="IPR014851">
    <property type="entry name" value="BCS1_N"/>
</dbReference>
<dbReference type="Gene3D" id="3.40.50.300">
    <property type="entry name" value="P-loop containing nucleotide triphosphate hydrolases"/>
    <property type="match status" value="1"/>
</dbReference>
<evidence type="ECO:0008006" key="6">
    <source>
        <dbReference type="Google" id="ProtNLM"/>
    </source>
</evidence>
<dbReference type="EMBL" id="JAQQWL010000004">
    <property type="protein sequence ID" value="KAK8076326.1"/>
    <property type="molecule type" value="Genomic_DNA"/>
</dbReference>
<sequence length="475" mass="53754">MPTPNTDRLSAAAVGSSALAIYILCLLRVTKMIGPRHAQLLLRIQQAMLNVPSLYKLATNHQLALTVPLWFGSAFKLIETLISKYRWIKTFFLKSLTVSITVPASDILNTQIQSWITHKEQPKRRHYNFTATASGRATFDPRTPGKITLEPEYKDIQFWEDWRPFWTIRDTRLSSRHDNGPVSRGHDMTIVTLGYSIAPIMKFFAACQRLAEEKPPKQDDFPVTRVYSIWMDQELPNLVWWSDGERTAKRRLDSAYIDEGVKGELLNKIRLYLNPLWSQMQDVAFAIQLPLYILDLPALANDAQLEALFRDLPSNCFVLLEDIDCVSSTRTGAGVTLSGLLNVFDGSDAVNGRLLLMSSNHPEQLDPALIQPGRVDQKLYLSHISQASAETMFFRIYAKFREPLRQMCRVQKENEEAESLLSPPPPPIVEMTDSELNNQSAPCACQAEMGAMPQVLWIAHPAWDLHAGRAPSLHL</sequence>
<feature type="domain" description="ATPase AAA-type core" evidence="2">
    <location>
        <begin position="283"/>
        <end position="381"/>
    </location>
</feature>
<evidence type="ECO:0000259" key="3">
    <source>
        <dbReference type="Pfam" id="PF08740"/>
    </source>
</evidence>
<proteinExistence type="predicted"/>
<dbReference type="Proteomes" id="UP001480595">
    <property type="component" value="Unassembled WGS sequence"/>
</dbReference>
<evidence type="ECO:0000256" key="1">
    <source>
        <dbReference type="ARBA" id="ARBA00004325"/>
    </source>
</evidence>
<evidence type="ECO:0000259" key="2">
    <source>
        <dbReference type="Pfam" id="PF00004"/>
    </source>
</evidence>
<keyword evidence="5" id="KW-1185">Reference proteome</keyword>
<dbReference type="InterPro" id="IPR027417">
    <property type="entry name" value="P-loop_NTPase"/>
</dbReference>
<evidence type="ECO:0000313" key="5">
    <source>
        <dbReference type="Proteomes" id="UP001480595"/>
    </source>
</evidence>
<name>A0ABR1W186_9PEZI</name>
<dbReference type="GeneID" id="92088070"/>
<gene>
    <name evidence="4" type="ORF">PG994_003598</name>
</gene>
<dbReference type="Pfam" id="PF00004">
    <property type="entry name" value="AAA"/>
    <property type="match status" value="1"/>
</dbReference>
<accession>A0ABR1W186</accession>
<feature type="domain" description="BCS1 N-terminal" evidence="3">
    <location>
        <begin position="78"/>
        <end position="230"/>
    </location>
</feature>
<comment type="subcellular location">
    <subcellularLocation>
        <location evidence="1">Mitochondrion membrane</location>
    </subcellularLocation>
</comment>
<dbReference type="InterPro" id="IPR050747">
    <property type="entry name" value="Mitochondrial_chaperone_BCS1"/>
</dbReference>
<dbReference type="Pfam" id="PF08740">
    <property type="entry name" value="BCS1_N"/>
    <property type="match status" value="1"/>
</dbReference>
<evidence type="ECO:0000313" key="4">
    <source>
        <dbReference type="EMBL" id="KAK8076326.1"/>
    </source>
</evidence>
<dbReference type="PANTHER" id="PTHR23070">
    <property type="entry name" value="BCS1 AAA-TYPE ATPASE"/>
    <property type="match status" value="1"/>
</dbReference>
<dbReference type="RefSeq" id="XP_066719285.1">
    <property type="nucleotide sequence ID" value="XM_066855007.1"/>
</dbReference>
<dbReference type="SUPFAM" id="SSF52540">
    <property type="entry name" value="P-loop containing nucleoside triphosphate hydrolases"/>
    <property type="match status" value="1"/>
</dbReference>
<dbReference type="InterPro" id="IPR003959">
    <property type="entry name" value="ATPase_AAA_core"/>
</dbReference>
<protein>
    <recommendedName>
        <fullName evidence="6">BCS1 N-terminal domain-containing protein</fullName>
    </recommendedName>
</protein>